<comment type="caution">
    <text evidence="4">The sequence shown here is derived from an EMBL/GenBank/DDBJ whole genome shotgun (WGS) entry which is preliminary data.</text>
</comment>
<evidence type="ECO:0000256" key="3">
    <source>
        <dbReference type="SAM" id="Phobius"/>
    </source>
</evidence>
<dbReference type="GeneID" id="25790167"/>
<dbReference type="VEuPathDB" id="FungiDB:TRIVIDRAFT_201750"/>
<dbReference type="eggNOG" id="ENOG502R9T1">
    <property type="taxonomic scope" value="Eukaryota"/>
</dbReference>
<keyword evidence="3" id="KW-1133">Transmembrane helix</keyword>
<sequence>MEVRDVAAFHSSHIFMIEACSPRSLPTTSPYIRRAHHLAFFFCFLHVFTLYVVYYAMGVTTASLSRDVNDGEEDDSTQPFSSPGRPYTTAQFDEKDELNNNDGNGINKSDDGEKSTEPVSSDQNGEAFEVDITYRNNMITWQDADGQMQHVEGLYLDLYVDTATNTAIFKLYGYVLLKGSKAKSSKQAIYLFIHPENVQTITLQTGHAAAPFSTLINFGPTHHSLCFSLTAPPHLVVPKNLVLESRPKTRALLDSIQALATMMAFTVHLNHPDMATSTQKDLALISSIFSLSHNDNRPSTNNRRANLTTLYAGRGGEIVYAKDGIANADTCLPPYSETTPSRSHISNKRKRDMSDPDTERSSTTHDHILLILKDICVRLDGIENRIGKLEDKVLEALDSNRSQCRYGEEERQEILEEVDNRVDDCITDLRIESHDIIQDLKDEVDGTLERLDSETSERMERLESDVQENTTKLVEKCLRTKLLNASLRIDGSVFLDL</sequence>
<name>G9MUZ0_HYPVG</name>
<accession>G9MUZ0</accession>
<dbReference type="RefSeq" id="XP_013955908.1">
    <property type="nucleotide sequence ID" value="XM_014100433.1"/>
</dbReference>
<gene>
    <name evidence="4" type="ORF">TRIVIDRAFT_201750</name>
</gene>
<feature type="region of interest" description="Disordered" evidence="2">
    <location>
        <begin position="66"/>
        <end position="126"/>
    </location>
</feature>
<dbReference type="Proteomes" id="UP000007115">
    <property type="component" value="Unassembled WGS sequence"/>
</dbReference>
<dbReference type="OMA" id="QTEEWVA"/>
<feature type="region of interest" description="Disordered" evidence="2">
    <location>
        <begin position="332"/>
        <end position="363"/>
    </location>
</feature>
<evidence type="ECO:0000313" key="4">
    <source>
        <dbReference type="EMBL" id="EHK21714.1"/>
    </source>
</evidence>
<reference evidence="4 5" key="1">
    <citation type="journal article" date="2011" name="Genome Biol.">
        <title>Comparative genome sequence analysis underscores mycoparasitism as the ancestral life style of Trichoderma.</title>
        <authorList>
            <person name="Kubicek C.P."/>
            <person name="Herrera-Estrella A."/>
            <person name="Seidl-Seiboth V."/>
            <person name="Martinez D.A."/>
            <person name="Druzhinina I.S."/>
            <person name="Thon M."/>
            <person name="Zeilinger S."/>
            <person name="Casas-Flores S."/>
            <person name="Horwitz B.A."/>
            <person name="Mukherjee P.K."/>
            <person name="Mukherjee M."/>
            <person name="Kredics L."/>
            <person name="Alcaraz L.D."/>
            <person name="Aerts A."/>
            <person name="Antal Z."/>
            <person name="Atanasova L."/>
            <person name="Cervantes-Badillo M.G."/>
            <person name="Challacombe J."/>
            <person name="Chertkov O."/>
            <person name="McCluskey K."/>
            <person name="Coulpier F."/>
            <person name="Deshpande N."/>
            <person name="von Doehren H."/>
            <person name="Ebbole D.J."/>
            <person name="Esquivel-Naranjo E.U."/>
            <person name="Fekete E."/>
            <person name="Flipphi M."/>
            <person name="Glaser F."/>
            <person name="Gomez-Rodriguez E.Y."/>
            <person name="Gruber S."/>
            <person name="Han C."/>
            <person name="Henrissat B."/>
            <person name="Hermosa R."/>
            <person name="Hernandez-Onate M."/>
            <person name="Karaffa L."/>
            <person name="Kosti I."/>
            <person name="Le Crom S."/>
            <person name="Lindquist E."/>
            <person name="Lucas S."/>
            <person name="Luebeck M."/>
            <person name="Luebeck P.S."/>
            <person name="Margeot A."/>
            <person name="Metz B."/>
            <person name="Misra M."/>
            <person name="Nevalainen H."/>
            <person name="Omann M."/>
            <person name="Packer N."/>
            <person name="Perrone G."/>
            <person name="Uresti-Rivera E.E."/>
            <person name="Salamov A."/>
            <person name="Schmoll M."/>
            <person name="Seiboth B."/>
            <person name="Shapiro H."/>
            <person name="Sukno S."/>
            <person name="Tamayo-Ramos J.A."/>
            <person name="Tisch D."/>
            <person name="Wiest A."/>
            <person name="Wilkinson H.H."/>
            <person name="Zhang M."/>
            <person name="Coutinho P.M."/>
            <person name="Kenerley C.M."/>
            <person name="Monte E."/>
            <person name="Baker S.E."/>
            <person name="Grigoriev I.V."/>
        </authorList>
    </citation>
    <scope>NUCLEOTIDE SEQUENCE [LARGE SCALE GENOMIC DNA]</scope>
    <source>
        <strain evidence="5">Gv29-8 / FGSC 10586</strain>
    </source>
</reference>
<evidence type="ECO:0000256" key="1">
    <source>
        <dbReference type="SAM" id="Coils"/>
    </source>
</evidence>
<dbReference type="InParanoid" id="G9MUZ0"/>
<evidence type="ECO:0000313" key="5">
    <source>
        <dbReference type="Proteomes" id="UP000007115"/>
    </source>
</evidence>
<keyword evidence="1" id="KW-0175">Coiled coil</keyword>
<dbReference type="EMBL" id="ABDF02000065">
    <property type="protein sequence ID" value="EHK21714.1"/>
    <property type="molecule type" value="Genomic_DNA"/>
</dbReference>
<keyword evidence="3" id="KW-0812">Transmembrane</keyword>
<dbReference type="OrthoDB" id="47007at2759"/>
<keyword evidence="3" id="KW-0472">Membrane</keyword>
<feature type="transmembrane region" description="Helical" evidence="3">
    <location>
        <begin position="38"/>
        <end position="57"/>
    </location>
</feature>
<dbReference type="HOGENOM" id="CLU_042689_0_0_1"/>
<organism evidence="4 5">
    <name type="scientific">Hypocrea virens (strain Gv29-8 / FGSC 10586)</name>
    <name type="common">Gliocladium virens</name>
    <name type="synonym">Trichoderma virens</name>
    <dbReference type="NCBI Taxonomy" id="413071"/>
    <lineage>
        <taxon>Eukaryota</taxon>
        <taxon>Fungi</taxon>
        <taxon>Dikarya</taxon>
        <taxon>Ascomycota</taxon>
        <taxon>Pezizomycotina</taxon>
        <taxon>Sordariomycetes</taxon>
        <taxon>Hypocreomycetidae</taxon>
        <taxon>Hypocreales</taxon>
        <taxon>Hypocreaceae</taxon>
        <taxon>Trichoderma</taxon>
    </lineage>
</organism>
<feature type="compositionally biased region" description="Basic and acidic residues" evidence="2">
    <location>
        <begin position="352"/>
        <end position="363"/>
    </location>
</feature>
<protein>
    <submittedName>
        <fullName evidence="4">Uncharacterized protein</fullName>
    </submittedName>
</protein>
<dbReference type="AlphaFoldDB" id="G9MUZ0"/>
<evidence type="ECO:0000256" key="2">
    <source>
        <dbReference type="SAM" id="MobiDB-lite"/>
    </source>
</evidence>
<dbReference type="STRING" id="413071.G9MUZ0"/>
<keyword evidence="5" id="KW-1185">Reference proteome</keyword>
<proteinExistence type="predicted"/>
<feature type="coiled-coil region" evidence="1">
    <location>
        <begin position="372"/>
        <end position="399"/>
    </location>
</feature>